<proteinExistence type="predicted"/>
<gene>
    <name evidence="1" type="ORF">ACFQ03_12850</name>
</gene>
<accession>A0ABW3D9A4</accession>
<dbReference type="EMBL" id="JBHTIU010000039">
    <property type="protein sequence ID" value="MFD0870042.1"/>
    <property type="molecule type" value="Genomic_DNA"/>
</dbReference>
<dbReference type="PANTHER" id="PTHR48098">
    <property type="entry name" value="ENTEROCHELIN ESTERASE-RELATED"/>
    <property type="match status" value="1"/>
</dbReference>
<name>A0ABW3D9A4_9BACL</name>
<dbReference type="Gene3D" id="3.40.50.1820">
    <property type="entry name" value="alpha/beta hydrolase"/>
    <property type="match status" value="1"/>
</dbReference>
<dbReference type="Pfam" id="PF00756">
    <property type="entry name" value="Esterase"/>
    <property type="match status" value="1"/>
</dbReference>
<protein>
    <submittedName>
        <fullName evidence="1">Alpha/beta hydrolase</fullName>
    </submittedName>
</protein>
<dbReference type="PANTHER" id="PTHR48098:SF1">
    <property type="entry name" value="DIACYLGLYCEROL ACYLTRANSFERASE_MYCOLYLTRANSFERASE AG85A"/>
    <property type="match status" value="1"/>
</dbReference>
<reference evidence="2" key="1">
    <citation type="journal article" date="2019" name="Int. J. Syst. Evol. Microbiol.">
        <title>The Global Catalogue of Microorganisms (GCM) 10K type strain sequencing project: providing services to taxonomists for standard genome sequencing and annotation.</title>
        <authorList>
            <consortium name="The Broad Institute Genomics Platform"/>
            <consortium name="The Broad Institute Genome Sequencing Center for Infectious Disease"/>
            <person name="Wu L."/>
            <person name="Ma J."/>
        </authorList>
    </citation>
    <scope>NUCLEOTIDE SEQUENCE [LARGE SCALE GENOMIC DNA]</scope>
    <source>
        <strain evidence="2">CCUG 57263</strain>
    </source>
</reference>
<evidence type="ECO:0000313" key="2">
    <source>
        <dbReference type="Proteomes" id="UP001597120"/>
    </source>
</evidence>
<comment type="caution">
    <text evidence="1">The sequence shown here is derived from an EMBL/GenBank/DDBJ whole genome shotgun (WGS) entry which is preliminary data.</text>
</comment>
<dbReference type="InterPro" id="IPR050583">
    <property type="entry name" value="Mycobacterial_A85_antigen"/>
</dbReference>
<dbReference type="SUPFAM" id="SSF53474">
    <property type="entry name" value="alpha/beta-Hydrolases"/>
    <property type="match status" value="1"/>
</dbReference>
<sequence>MIPTPVTFHSQALNRRLTFYVFLPPGYEQSEKRYPVIYLLHGRFDSEISWPYRGNAYATAERMMASGELTESIIIMPSDGGFSTGTYYLDWHDGSGNFEQYFMNDLIPFIDSQYRTLTSRENRVICGLSMGGFGSLLLALRNPGQFGAAGSLSGALGMFPSSDRLDLAPDWEPDQLVRIVGPLDEEYARHHNLSFLAARALQQGPYPEIYFDCGTEDFLYQANLWLKDELTRLNYPFTYQEFSGSHTWEYWSEHLEDVLKFMNAYLSRSR</sequence>
<keyword evidence="2" id="KW-1185">Reference proteome</keyword>
<evidence type="ECO:0000313" key="1">
    <source>
        <dbReference type="EMBL" id="MFD0870042.1"/>
    </source>
</evidence>
<dbReference type="InterPro" id="IPR000801">
    <property type="entry name" value="Esterase-like"/>
</dbReference>
<dbReference type="Proteomes" id="UP001597120">
    <property type="component" value="Unassembled WGS sequence"/>
</dbReference>
<keyword evidence="1" id="KW-0378">Hydrolase</keyword>
<dbReference type="RefSeq" id="WP_144931935.1">
    <property type="nucleotide sequence ID" value="NZ_JBHTIU010000039.1"/>
</dbReference>
<dbReference type="InterPro" id="IPR029058">
    <property type="entry name" value="AB_hydrolase_fold"/>
</dbReference>
<organism evidence="1 2">
    <name type="scientific">Paenibacillus residui</name>
    <dbReference type="NCBI Taxonomy" id="629724"/>
    <lineage>
        <taxon>Bacteria</taxon>
        <taxon>Bacillati</taxon>
        <taxon>Bacillota</taxon>
        <taxon>Bacilli</taxon>
        <taxon>Bacillales</taxon>
        <taxon>Paenibacillaceae</taxon>
        <taxon>Paenibacillus</taxon>
    </lineage>
</organism>
<dbReference type="GO" id="GO:0016787">
    <property type="term" value="F:hydrolase activity"/>
    <property type="evidence" value="ECO:0007669"/>
    <property type="project" value="UniProtKB-KW"/>
</dbReference>